<evidence type="ECO:0000313" key="8">
    <source>
        <dbReference type="EMBL" id="KIJ22385.1"/>
    </source>
</evidence>
<evidence type="ECO:0000256" key="7">
    <source>
        <dbReference type="ARBA" id="ARBA00023033"/>
    </source>
</evidence>
<evidence type="ECO:0000256" key="5">
    <source>
        <dbReference type="ARBA" id="ARBA00023002"/>
    </source>
</evidence>
<dbReference type="Proteomes" id="UP000054279">
    <property type="component" value="Unassembled WGS sequence"/>
</dbReference>
<dbReference type="GO" id="GO:0004497">
    <property type="term" value="F:monooxygenase activity"/>
    <property type="evidence" value="ECO:0007669"/>
    <property type="project" value="UniProtKB-KW"/>
</dbReference>
<gene>
    <name evidence="8" type="ORF">M422DRAFT_90657</name>
</gene>
<keyword evidence="7" id="KW-0503">Monooxygenase</keyword>
<name>A0A0C9UB96_SPHS4</name>
<reference evidence="8 9" key="1">
    <citation type="submission" date="2014-06" db="EMBL/GenBank/DDBJ databases">
        <title>Evolutionary Origins and Diversification of the Mycorrhizal Mutualists.</title>
        <authorList>
            <consortium name="DOE Joint Genome Institute"/>
            <consortium name="Mycorrhizal Genomics Consortium"/>
            <person name="Kohler A."/>
            <person name="Kuo A."/>
            <person name="Nagy L.G."/>
            <person name="Floudas D."/>
            <person name="Copeland A."/>
            <person name="Barry K.W."/>
            <person name="Cichocki N."/>
            <person name="Veneault-Fourrey C."/>
            <person name="LaButti K."/>
            <person name="Lindquist E.A."/>
            <person name="Lipzen A."/>
            <person name="Lundell T."/>
            <person name="Morin E."/>
            <person name="Murat C."/>
            <person name="Riley R."/>
            <person name="Ohm R."/>
            <person name="Sun H."/>
            <person name="Tunlid A."/>
            <person name="Henrissat B."/>
            <person name="Grigoriev I.V."/>
            <person name="Hibbett D.S."/>
            <person name="Martin F."/>
        </authorList>
    </citation>
    <scope>NUCLEOTIDE SEQUENCE [LARGE SCALE GENOMIC DNA]</scope>
    <source>
        <strain evidence="8 9">SS14</strain>
    </source>
</reference>
<dbReference type="OrthoDB" id="2789670at2759"/>
<protein>
    <submittedName>
        <fullName evidence="8">Uncharacterized protein</fullName>
    </submittedName>
</protein>
<dbReference type="SUPFAM" id="SSF48264">
    <property type="entry name" value="Cytochrome P450"/>
    <property type="match status" value="1"/>
</dbReference>
<dbReference type="GO" id="GO:0016705">
    <property type="term" value="F:oxidoreductase activity, acting on paired donors, with incorporation or reduction of molecular oxygen"/>
    <property type="evidence" value="ECO:0007669"/>
    <property type="project" value="InterPro"/>
</dbReference>
<evidence type="ECO:0000313" key="9">
    <source>
        <dbReference type="Proteomes" id="UP000054279"/>
    </source>
</evidence>
<dbReference type="InterPro" id="IPR050364">
    <property type="entry name" value="Cytochrome_P450_fung"/>
</dbReference>
<dbReference type="GO" id="GO:0020037">
    <property type="term" value="F:heme binding"/>
    <property type="evidence" value="ECO:0007669"/>
    <property type="project" value="InterPro"/>
</dbReference>
<evidence type="ECO:0000256" key="6">
    <source>
        <dbReference type="ARBA" id="ARBA00023004"/>
    </source>
</evidence>
<feature type="non-terminal residue" evidence="8">
    <location>
        <position position="1"/>
    </location>
</feature>
<evidence type="ECO:0000256" key="1">
    <source>
        <dbReference type="ARBA" id="ARBA00001971"/>
    </source>
</evidence>
<organism evidence="8 9">
    <name type="scientific">Sphaerobolus stellatus (strain SS14)</name>
    <dbReference type="NCBI Taxonomy" id="990650"/>
    <lineage>
        <taxon>Eukaryota</taxon>
        <taxon>Fungi</taxon>
        <taxon>Dikarya</taxon>
        <taxon>Basidiomycota</taxon>
        <taxon>Agaricomycotina</taxon>
        <taxon>Agaricomycetes</taxon>
        <taxon>Phallomycetidae</taxon>
        <taxon>Geastrales</taxon>
        <taxon>Sphaerobolaceae</taxon>
        <taxon>Sphaerobolus</taxon>
    </lineage>
</organism>
<dbReference type="PANTHER" id="PTHR46300">
    <property type="entry name" value="P450, PUTATIVE (EUROFUNG)-RELATED-RELATED"/>
    <property type="match status" value="1"/>
</dbReference>
<dbReference type="InterPro" id="IPR036396">
    <property type="entry name" value="Cyt_P450_sf"/>
</dbReference>
<comment type="cofactor">
    <cofactor evidence="1">
        <name>heme</name>
        <dbReference type="ChEBI" id="CHEBI:30413"/>
    </cofactor>
</comment>
<dbReference type="Gene3D" id="1.10.630.10">
    <property type="entry name" value="Cytochrome P450"/>
    <property type="match status" value="1"/>
</dbReference>
<accession>A0A0C9UB96</accession>
<dbReference type="EMBL" id="KN838316">
    <property type="protein sequence ID" value="KIJ22385.1"/>
    <property type="molecule type" value="Genomic_DNA"/>
</dbReference>
<evidence type="ECO:0000256" key="4">
    <source>
        <dbReference type="ARBA" id="ARBA00022723"/>
    </source>
</evidence>
<keyword evidence="9" id="KW-1185">Reference proteome</keyword>
<evidence type="ECO:0000256" key="3">
    <source>
        <dbReference type="ARBA" id="ARBA00022617"/>
    </source>
</evidence>
<dbReference type="HOGENOM" id="CLU_001570_23_1_1"/>
<feature type="non-terminal residue" evidence="8">
    <location>
        <position position="67"/>
    </location>
</feature>
<comment type="similarity">
    <text evidence="2">Belongs to the cytochrome P450 family.</text>
</comment>
<dbReference type="GO" id="GO:0005506">
    <property type="term" value="F:iron ion binding"/>
    <property type="evidence" value="ECO:0007669"/>
    <property type="project" value="InterPro"/>
</dbReference>
<dbReference type="AlphaFoldDB" id="A0A0C9UB96"/>
<keyword evidence="3" id="KW-0349">Heme</keyword>
<keyword evidence="5" id="KW-0560">Oxidoreductase</keyword>
<sequence>LVFLNSRRMVHELFERRSSNYSDRTTMGFGWSLAFHGYGEWWHRHRRAMHNKFHPRAVEAYKPIQIK</sequence>
<keyword evidence="4" id="KW-0479">Metal-binding</keyword>
<evidence type="ECO:0000256" key="2">
    <source>
        <dbReference type="ARBA" id="ARBA00010617"/>
    </source>
</evidence>
<proteinExistence type="inferred from homology"/>
<keyword evidence="6" id="KW-0408">Iron</keyword>